<dbReference type="Gene3D" id="1.10.10.460">
    <property type="entry name" value="Ribonuclease hii. Domain 2"/>
    <property type="match status" value="1"/>
</dbReference>
<comment type="cofactor">
    <cofactor evidence="6">
        <name>Mn(2+)</name>
        <dbReference type="ChEBI" id="CHEBI:29035"/>
    </cofactor>
    <cofactor evidence="6">
        <name>Mg(2+)</name>
        <dbReference type="ChEBI" id="CHEBI:18420"/>
    </cofactor>
    <text evidence="6">Manganese or magnesium. Binds 1 divalent metal ion per monomer in the absence of substrate. May bind a second metal ion after substrate binding.</text>
</comment>
<evidence type="ECO:0000256" key="7">
    <source>
        <dbReference type="RuleBase" id="RU003515"/>
    </source>
</evidence>
<accession>A0AAW2H898</accession>
<dbReference type="InterPro" id="IPR023160">
    <property type="entry name" value="RNase_HII_hlx-loop-hlx_cap_dom"/>
</dbReference>
<gene>
    <name evidence="9" type="ORF">PYX00_011668</name>
</gene>
<dbReference type="PROSITE" id="PS51975">
    <property type="entry name" value="RNASE_H_2"/>
    <property type="match status" value="1"/>
</dbReference>
<name>A0AAW2H898_9NEOP</name>
<keyword evidence="5 6" id="KW-0378">Hydrolase</keyword>
<feature type="domain" description="RNase H type-2" evidence="8">
    <location>
        <begin position="15"/>
        <end position="194"/>
    </location>
</feature>
<dbReference type="GO" id="GO:0043137">
    <property type="term" value="P:DNA replication, removal of RNA primer"/>
    <property type="evidence" value="ECO:0007669"/>
    <property type="project" value="TreeGrafter"/>
</dbReference>
<comment type="catalytic activity">
    <reaction evidence="1 6 7">
        <text>Endonucleolytic cleavage to 5'-phosphomonoester.</text>
        <dbReference type="EC" id="3.1.26.4"/>
    </reaction>
</comment>
<comment type="similarity">
    <text evidence="7">Belongs to the RNase HII family.</text>
</comment>
<protein>
    <recommendedName>
        <fullName evidence="7">Ribonuclease</fullName>
        <ecNumber evidence="7">3.1.26.4</ecNumber>
    </recommendedName>
</protein>
<evidence type="ECO:0000256" key="4">
    <source>
        <dbReference type="ARBA" id="ARBA00022759"/>
    </source>
</evidence>
<evidence type="ECO:0000256" key="3">
    <source>
        <dbReference type="ARBA" id="ARBA00022723"/>
    </source>
</evidence>
<proteinExistence type="inferred from homology"/>
<dbReference type="GO" id="GO:0003723">
    <property type="term" value="F:RNA binding"/>
    <property type="evidence" value="ECO:0007669"/>
    <property type="project" value="UniProtKB-UniRule"/>
</dbReference>
<keyword evidence="3 6" id="KW-0479">Metal-binding</keyword>
<comment type="caution">
    <text evidence="9">The sequence shown here is derived from an EMBL/GenBank/DDBJ whole genome shotgun (WGS) entry which is preliminary data.</text>
</comment>
<dbReference type="InterPro" id="IPR012337">
    <property type="entry name" value="RNaseH-like_sf"/>
</dbReference>
<dbReference type="PANTHER" id="PTHR10954">
    <property type="entry name" value="RIBONUCLEASE H2 SUBUNIT A"/>
    <property type="match status" value="1"/>
</dbReference>
<dbReference type="InterPro" id="IPR001352">
    <property type="entry name" value="RNase_HII/HIII"/>
</dbReference>
<evidence type="ECO:0000256" key="5">
    <source>
        <dbReference type="ARBA" id="ARBA00022801"/>
    </source>
</evidence>
<dbReference type="PANTHER" id="PTHR10954:SF7">
    <property type="entry name" value="RIBONUCLEASE H2 SUBUNIT A"/>
    <property type="match status" value="1"/>
</dbReference>
<dbReference type="AlphaFoldDB" id="A0AAW2H898"/>
<keyword evidence="2 6" id="KW-0540">Nuclease</keyword>
<reference evidence="9" key="1">
    <citation type="journal article" date="2024" name="Gigascience">
        <title>Chromosome-level genome of the poultry shaft louse Menopon gallinae provides insight into the host-switching and adaptive evolution of parasitic lice.</title>
        <authorList>
            <person name="Xu Y."/>
            <person name="Ma L."/>
            <person name="Liu S."/>
            <person name="Liang Y."/>
            <person name="Liu Q."/>
            <person name="He Z."/>
            <person name="Tian L."/>
            <person name="Duan Y."/>
            <person name="Cai W."/>
            <person name="Li H."/>
            <person name="Song F."/>
        </authorList>
    </citation>
    <scope>NUCLEOTIDE SEQUENCE</scope>
    <source>
        <strain evidence="9">Cailab_2023a</strain>
    </source>
</reference>
<evidence type="ECO:0000256" key="6">
    <source>
        <dbReference type="PROSITE-ProRule" id="PRU01319"/>
    </source>
</evidence>
<dbReference type="InterPro" id="IPR024567">
    <property type="entry name" value="RNase_HII/HIII_dom"/>
</dbReference>
<sequence length="194" mass="21830">MQNIFFKRLGIIDGDVVVGIDEAGRGPVLGYMVYGALVASEGSAQLAGFSDSKTMSAQSRERCFGEIEANMSFAYKAIHPQQLTERMACHGTNLNEISFETVFDILDEIHRSYSVKAVFVDTVGDAAKFRAMLEARYRTRFVVEARADYRKMLNPVFGYPSIVRFSWATVDEFLPRKKAPRMRGMFDGFYLSDG</sequence>
<comment type="function">
    <text evidence="7">Endonuclease that specifically degrades the RNA of RNA-DNA hybrids.</text>
</comment>
<evidence type="ECO:0000313" key="9">
    <source>
        <dbReference type="EMBL" id="KAL0265951.1"/>
    </source>
</evidence>
<dbReference type="EMBL" id="JARGDH010000006">
    <property type="protein sequence ID" value="KAL0265951.1"/>
    <property type="molecule type" value="Genomic_DNA"/>
</dbReference>
<dbReference type="GO" id="GO:0046872">
    <property type="term" value="F:metal ion binding"/>
    <property type="evidence" value="ECO:0007669"/>
    <property type="project" value="UniProtKB-KW"/>
</dbReference>
<dbReference type="GO" id="GO:0006298">
    <property type="term" value="P:mismatch repair"/>
    <property type="evidence" value="ECO:0007669"/>
    <property type="project" value="TreeGrafter"/>
</dbReference>
<feature type="binding site" evidence="6">
    <location>
        <position position="21"/>
    </location>
    <ligand>
        <name>a divalent metal cation</name>
        <dbReference type="ChEBI" id="CHEBI:60240"/>
    </ligand>
</feature>
<organism evidence="9">
    <name type="scientific">Menopon gallinae</name>
    <name type="common">poultry shaft louse</name>
    <dbReference type="NCBI Taxonomy" id="328185"/>
    <lineage>
        <taxon>Eukaryota</taxon>
        <taxon>Metazoa</taxon>
        <taxon>Ecdysozoa</taxon>
        <taxon>Arthropoda</taxon>
        <taxon>Hexapoda</taxon>
        <taxon>Insecta</taxon>
        <taxon>Pterygota</taxon>
        <taxon>Neoptera</taxon>
        <taxon>Paraneoptera</taxon>
        <taxon>Psocodea</taxon>
        <taxon>Troctomorpha</taxon>
        <taxon>Phthiraptera</taxon>
        <taxon>Amblycera</taxon>
        <taxon>Menoponidae</taxon>
        <taxon>Menopon</taxon>
    </lineage>
</organism>
<evidence type="ECO:0000256" key="2">
    <source>
        <dbReference type="ARBA" id="ARBA00022722"/>
    </source>
</evidence>
<dbReference type="GO" id="GO:0004523">
    <property type="term" value="F:RNA-DNA hybrid ribonuclease activity"/>
    <property type="evidence" value="ECO:0007669"/>
    <property type="project" value="UniProtKB-UniRule"/>
</dbReference>
<feature type="binding site" evidence="6">
    <location>
        <position position="121"/>
    </location>
    <ligand>
        <name>a divalent metal cation</name>
        <dbReference type="ChEBI" id="CHEBI:60240"/>
    </ligand>
</feature>
<dbReference type="SUPFAM" id="SSF53098">
    <property type="entry name" value="Ribonuclease H-like"/>
    <property type="match status" value="1"/>
</dbReference>
<dbReference type="Pfam" id="PF01351">
    <property type="entry name" value="RNase_HII"/>
    <property type="match status" value="1"/>
</dbReference>
<keyword evidence="4 6" id="KW-0255">Endonuclease</keyword>
<feature type="binding site" evidence="6">
    <location>
        <position position="22"/>
    </location>
    <ligand>
        <name>a divalent metal cation</name>
        <dbReference type="ChEBI" id="CHEBI:60240"/>
    </ligand>
</feature>
<dbReference type="Gene3D" id="3.30.420.10">
    <property type="entry name" value="Ribonuclease H-like superfamily/Ribonuclease H"/>
    <property type="match status" value="1"/>
</dbReference>
<dbReference type="InterPro" id="IPR036397">
    <property type="entry name" value="RNaseH_sf"/>
</dbReference>
<dbReference type="EC" id="3.1.26.4" evidence="7"/>
<dbReference type="GO" id="GO:0032299">
    <property type="term" value="C:ribonuclease H2 complex"/>
    <property type="evidence" value="ECO:0007669"/>
    <property type="project" value="TreeGrafter"/>
</dbReference>
<evidence type="ECO:0000259" key="8">
    <source>
        <dbReference type="PROSITE" id="PS51975"/>
    </source>
</evidence>
<evidence type="ECO:0000256" key="1">
    <source>
        <dbReference type="ARBA" id="ARBA00000077"/>
    </source>
</evidence>